<proteinExistence type="predicted"/>
<organism evidence="8 9">
    <name type="scientific">Terasakiella brassicae</name>
    <dbReference type="NCBI Taxonomy" id="1634917"/>
    <lineage>
        <taxon>Bacteria</taxon>
        <taxon>Pseudomonadati</taxon>
        <taxon>Pseudomonadota</taxon>
        <taxon>Alphaproteobacteria</taxon>
        <taxon>Rhodospirillales</taxon>
        <taxon>Terasakiellaceae</taxon>
        <taxon>Terasakiella</taxon>
    </lineage>
</organism>
<dbReference type="SUPFAM" id="SSF47413">
    <property type="entry name" value="lambda repressor-like DNA-binding domains"/>
    <property type="match status" value="1"/>
</dbReference>
<dbReference type="CDD" id="cd00093">
    <property type="entry name" value="HTH_XRE"/>
    <property type="match status" value="1"/>
</dbReference>
<dbReference type="Pfam" id="PF05869">
    <property type="entry name" value="Dam"/>
    <property type="match status" value="1"/>
</dbReference>
<dbReference type="CDD" id="cd18011">
    <property type="entry name" value="DEXDc_RapA"/>
    <property type="match status" value="1"/>
</dbReference>
<dbReference type="PROSITE" id="PS51192">
    <property type="entry name" value="HELICASE_ATP_BIND_1"/>
    <property type="match status" value="1"/>
</dbReference>
<dbReference type="GO" id="GO:0003677">
    <property type="term" value="F:DNA binding"/>
    <property type="evidence" value="ECO:0007669"/>
    <property type="project" value="InterPro"/>
</dbReference>
<dbReference type="Gene3D" id="1.10.260.40">
    <property type="entry name" value="lambda repressor-like DNA-binding domains"/>
    <property type="match status" value="1"/>
</dbReference>
<reference evidence="8" key="2">
    <citation type="submission" date="2020-09" db="EMBL/GenBank/DDBJ databases">
        <authorList>
            <person name="Sun Q."/>
            <person name="Zhou Y."/>
        </authorList>
    </citation>
    <scope>NUCLEOTIDE SEQUENCE</scope>
    <source>
        <strain evidence="8">CGMCC 1.15254</strain>
    </source>
</reference>
<dbReference type="Gene3D" id="3.40.50.300">
    <property type="entry name" value="P-loop containing nucleotide triphosphate hydrolases"/>
    <property type="match status" value="1"/>
</dbReference>
<dbReference type="GO" id="GO:0004386">
    <property type="term" value="F:helicase activity"/>
    <property type="evidence" value="ECO:0007669"/>
    <property type="project" value="UniProtKB-KW"/>
</dbReference>
<dbReference type="InterPro" id="IPR008593">
    <property type="entry name" value="Dam_MeTrfase"/>
</dbReference>
<dbReference type="PROSITE" id="PS51194">
    <property type="entry name" value="HELICASE_CTER"/>
    <property type="match status" value="1"/>
</dbReference>
<comment type="caution">
    <text evidence="8">The sequence shown here is derived from an EMBL/GenBank/DDBJ whole genome shotgun (WGS) entry which is preliminary data.</text>
</comment>
<dbReference type="InterPro" id="IPR027417">
    <property type="entry name" value="P-loop_NTPase"/>
</dbReference>
<dbReference type="InterPro" id="IPR010982">
    <property type="entry name" value="Lambda_DNA-bd_dom_sf"/>
</dbReference>
<feature type="coiled-coil region" evidence="5">
    <location>
        <begin position="645"/>
        <end position="686"/>
    </location>
</feature>
<dbReference type="InterPro" id="IPR049730">
    <property type="entry name" value="SNF2/RAD54-like_C"/>
</dbReference>
<dbReference type="InterPro" id="IPR057342">
    <property type="entry name" value="DEXDc_RapA"/>
</dbReference>
<dbReference type="Pfam" id="PF00176">
    <property type="entry name" value="SNF2-rel_dom"/>
    <property type="match status" value="1"/>
</dbReference>
<evidence type="ECO:0000256" key="4">
    <source>
        <dbReference type="ARBA" id="ARBA00022840"/>
    </source>
</evidence>
<feature type="coiled-coil region" evidence="5">
    <location>
        <begin position="1150"/>
        <end position="1207"/>
    </location>
</feature>
<dbReference type="SUPFAM" id="SSF52540">
    <property type="entry name" value="P-loop containing nucleoside triphosphate hydrolases"/>
    <property type="match status" value="2"/>
</dbReference>
<evidence type="ECO:0000256" key="3">
    <source>
        <dbReference type="ARBA" id="ARBA00022806"/>
    </source>
</evidence>
<keyword evidence="3" id="KW-0347">Helicase</keyword>
<dbReference type="SMART" id="SM00490">
    <property type="entry name" value="HELICc"/>
    <property type="match status" value="1"/>
</dbReference>
<evidence type="ECO:0000256" key="1">
    <source>
        <dbReference type="ARBA" id="ARBA00022741"/>
    </source>
</evidence>
<dbReference type="InterPro" id="IPR038718">
    <property type="entry name" value="SNF2-like_sf"/>
</dbReference>
<dbReference type="Proteomes" id="UP000632498">
    <property type="component" value="Unassembled WGS sequence"/>
</dbReference>
<dbReference type="GO" id="GO:0016787">
    <property type="term" value="F:hydrolase activity"/>
    <property type="evidence" value="ECO:0007669"/>
    <property type="project" value="UniProtKB-KW"/>
</dbReference>
<dbReference type="PANTHER" id="PTHR45766:SF6">
    <property type="entry name" value="SWI_SNF-RELATED MATRIX-ASSOCIATED ACTIN-DEPENDENT REGULATOR OF CHROMATIN SUBFAMILY A-LIKE PROTEIN 1"/>
    <property type="match status" value="1"/>
</dbReference>
<keyword evidence="5" id="KW-0175">Coiled coil</keyword>
<dbReference type="PANTHER" id="PTHR45766">
    <property type="entry name" value="DNA ANNEALING HELICASE AND ENDONUCLEASE ZRANB3 FAMILY MEMBER"/>
    <property type="match status" value="1"/>
</dbReference>
<dbReference type="Pfam" id="PF00271">
    <property type="entry name" value="Helicase_C"/>
    <property type="match status" value="1"/>
</dbReference>
<dbReference type="CDD" id="cd18793">
    <property type="entry name" value="SF2_C_SNF"/>
    <property type="match status" value="1"/>
</dbReference>
<dbReference type="InterPro" id="IPR001387">
    <property type="entry name" value="Cro/C1-type_HTH"/>
</dbReference>
<keyword evidence="4" id="KW-0067">ATP-binding</keyword>
<keyword evidence="1" id="KW-0547">Nucleotide-binding</keyword>
<feature type="domain" description="Helicase ATP-binding" evidence="6">
    <location>
        <begin position="371"/>
        <end position="537"/>
    </location>
</feature>
<evidence type="ECO:0008006" key="10">
    <source>
        <dbReference type="Google" id="ProtNLM"/>
    </source>
</evidence>
<dbReference type="RefSeq" id="WP_188667112.1">
    <property type="nucleotide sequence ID" value="NZ_BMHV01000041.1"/>
</dbReference>
<feature type="domain" description="Helicase C-terminal" evidence="7">
    <location>
        <begin position="734"/>
        <end position="913"/>
    </location>
</feature>
<reference evidence="8" key="1">
    <citation type="journal article" date="2014" name="Int. J. Syst. Evol. Microbiol.">
        <title>Complete genome sequence of Corynebacterium casei LMG S-19264T (=DSM 44701T), isolated from a smear-ripened cheese.</title>
        <authorList>
            <consortium name="US DOE Joint Genome Institute (JGI-PGF)"/>
            <person name="Walter F."/>
            <person name="Albersmeier A."/>
            <person name="Kalinowski J."/>
            <person name="Ruckert C."/>
        </authorList>
    </citation>
    <scope>NUCLEOTIDE SEQUENCE</scope>
    <source>
        <strain evidence="8">CGMCC 1.15254</strain>
    </source>
</reference>
<dbReference type="Gene3D" id="3.40.50.10810">
    <property type="entry name" value="Tandem AAA-ATPase domain"/>
    <property type="match status" value="1"/>
</dbReference>
<evidence type="ECO:0000313" key="8">
    <source>
        <dbReference type="EMBL" id="GGF75741.1"/>
    </source>
</evidence>
<evidence type="ECO:0000259" key="6">
    <source>
        <dbReference type="PROSITE" id="PS51192"/>
    </source>
</evidence>
<dbReference type="EMBL" id="BMHV01000041">
    <property type="protein sequence ID" value="GGF75741.1"/>
    <property type="molecule type" value="Genomic_DNA"/>
</dbReference>
<dbReference type="InterPro" id="IPR000330">
    <property type="entry name" value="SNF2_N"/>
</dbReference>
<keyword evidence="9" id="KW-1185">Reference proteome</keyword>
<dbReference type="AlphaFoldDB" id="A0A917FFB2"/>
<evidence type="ECO:0000256" key="2">
    <source>
        <dbReference type="ARBA" id="ARBA00022801"/>
    </source>
</evidence>
<dbReference type="InterPro" id="IPR014001">
    <property type="entry name" value="Helicase_ATP-bd"/>
</dbReference>
<dbReference type="InterPro" id="IPR001650">
    <property type="entry name" value="Helicase_C-like"/>
</dbReference>
<dbReference type="GO" id="GO:0005524">
    <property type="term" value="F:ATP binding"/>
    <property type="evidence" value="ECO:0007669"/>
    <property type="project" value="UniProtKB-KW"/>
</dbReference>
<dbReference type="SMART" id="SM00487">
    <property type="entry name" value="DEXDc"/>
    <property type="match status" value="1"/>
</dbReference>
<accession>A0A917FFB2</accession>
<keyword evidence="2" id="KW-0378">Hydrolase</keyword>
<evidence type="ECO:0000313" key="9">
    <source>
        <dbReference type="Proteomes" id="UP000632498"/>
    </source>
</evidence>
<dbReference type="GO" id="GO:0009007">
    <property type="term" value="F:site-specific DNA-methyltransferase (adenine-specific) activity"/>
    <property type="evidence" value="ECO:0007669"/>
    <property type="project" value="InterPro"/>
</dbReference>
<gene>
    <name evidence="8" type="ORF">GCM10011332_32190</name>
</gene>
<sequence length="1278" mass="145320">MTQGDLATKADIAIDAVRGIERNAGNLQSLQVVLRCLNLQISGLPKASSIGEQVKLLRTRRKHSLRYLAEQIGLSTPTLMNLEKGKGRMASFYRVITHYNAKIFVRDLKRTHFQKGETDVWNTSQEFLDKIHSVVPEFCLDPATNPTSLVNAKVHFYESHDGLKQNWHGQYVYLNPPYSTLPEWVAKAYEEYQCGNAKTIIALLPVRSNTDYFHSQIASCADVLFIKKRLKFGQSQQQAPFASMLVCWTKSNIVDQFARVIDGTILRKQDGAIAPNAYMIPNYLPDEPFSISKPKRVYGSFLTSEKIKKIGVDMTGFRYGKEKAITDYHAKYFSHELSRRHSASDSEKIATALFDAQVDLNPHQVSAALFAFKSPLSKGAILADEVGLGKTIEGGLVLSQKWAEGKRRILIICPASLRKQWVQELSDKFFLPSTILEAKNYNKMIKEGVRRPFARDDIGICSFQFAARHEEELMVIPWDLVIIDEAHRLRNVYKVSNKTGRVLRAALSNAPKILLTATPLQNSLMELYGLVSFIDEYAFGDAKSFRSQYARLTGEDSFNELKARLAPICHRTLRRQVMEYIRYTNRIAITEEFIPSEEEQTLYDLVSDYLRRDNLQALPSSQRTLMTLILRKLLASSTFAIAGALEALARKLRQQLKDNADLESTLAKLENDIAEDFEAFEELTDEWSDDDEQPEPLTQAEIDAIDAEIADLEAFKDLAVSISENAKGQALLSALDTGFNKAKELEAADKAIIFTESRRTQDYLVRILEENGYKDQIVLFNGSNTDPKSKEVYKQWVENNKGSDKISGSRTADMRAALVDEFRDNARIMIATEAAAEGINLQFCSMLVNYDLPWNPQRVEQRIGRCHRYGQQHDVVVINFLNKSNAADQRVYQLLDEKFKLFSGVFGASDEVLGAIEGGVDFEKRIAAIYQNCRTTDDIETAFNELRNEMEDSISATMDDTRKQLLENFDAEVHDKLRVNLNESKEYLNRYEAMLWQLTAHELHPYAAFDDKTHSFTVHQLPEQVQGTTPTGRYELSKTPENAHRYRLGHPLAQWVLTSSQQRSTPPAELVLDYGAWSQTAQQIEGLVGQSGTIAVGKLSITGSDAQDHILFAGTTDDGTDLTPDQIRRLLQVPATVADSDIHIDDTILNTALETRKKTILEEVEAHRAEWFDEEMEKLDHWAEDKRRALKVELKDLDDQIKDLKKRTRLSGNLQDKLGLQRQTKKLESKRNEAWRAYDDQARVIENQKDNLLDEVEERLQQDVSDTVLFTVRWRLMK</sequence>
<protein>
    <recommendedName>
        <fullName evidence="10">DEAD/DEAH box helicase</fullName>
    </recommendedName>
</protein>
<evidence type="ECO:0000259" key="7">
    <source>
        <dbReference type="PROSITE" id="PS51194"/>
    </source>
</evidence>
<dbReference type="GO" id="GO:0009307">
    <property type="term" value="P:DNA restriction-modification system"/>
    <property type="evidence" value="ECO:0007669"/>
    <property type="project" value="InterPro"/>
</dbReference>
<name>A0A917FFB2_9PROT</name>
<evidence type="ECO:0000256" key="5">
    <source>
        <dbReference type="SAM" id="Coils"/>
    </source>
</evidence>